<name>A0A6J5JX42_9BURK</name>
<sequence>MSANVFEKHQQPLRECKLREFIAEIFTHSSRIANLVDGQRLKIVDLFGAVHATTIRPLHQSRNDW</sequence>
<accession>A0A6J5JX42</accession>
<gene>
    <name evidence="1" type="ORF">BCO9919_07525</name>
</gene>
<evidence type="ECO:0000313" key="1">
    <source>
        <dbReference type="EMBL" id="CAB3976169.1"/>
    </source>
</evidence>
<organism evidence="1 2">
    <name type="scientific">Burkholderia cenocepacia</name>
    <dbReference type="NCBI Taxonomy" id="95486"/>
    <lineage>
        <taxon>Bacteria</taxon>
        <taxon>Pseudomonadati</taxon>
        <taxon>Pseudomonadota</taxon>
        <taxon>Betaproteobacteria</taxon>
        <taxon>Burkholderiales</taxon>
        <taxon>Burkholderiaceae</taxon>
        <taxon>Burkholderia</taxon>
        <taxon>Burkholderia cepacia complex</taxon>
    </lineage>
</organism>
<dbReference type="Proteomes" id="UP000494322">
    <property type="component" value="Unassembled WGS sequence"/>
</dbReference>
<protein>
    <submittedName>
        <fullName evidence="1">Uncharacterized protein</fullName>
    </submittedName>
</protein>
<evidence type="ECO:0000313" key="2">
    <source>
        <dbReference type="Proteomes" id="UP000494322"/>
    </source>
</evidence>
<dbReference type="EMBL" id="CABWIK020000138">
    <property type="protein sequence ID" value="CAB3976169.1"/>
    <property type="molecule type" value="Genomic_DNA"/>
</dbReference>
<dbReference type="AlphaFoldDB" id="A0A6J5JX42"/>
<reference evidence="1 2" key="1">
    <citation type="submission" date="2020-04" db="EMBL/GenBank/DDBJ databases">
        <authorList>
            <person name="Depoorter E."/>
        </authorList>
    </citation>
    <scope>NUCLEOTIDE SEQUENCE [LARGE SCALE GENOMIC DNA]</scope>
    <source>
        <strain evidence="1 2">BCC0132</strain>
    </source>
</reference>
<proteinExistence type="predicted"/>